<reference evidence="2" key="1">
    <citation type="submission" date="2020-09" db="EMBL/GenBank/DDBJ databases">
        <authorList>
            <person name="Kikuchi T."/>
        </authorList>
    </citation>
    <scope>NUCLEOTIDE SEQUENCE</scope>
    <source>
        <strain evidence="2">Ka4C1</strain>
    </source>
</reference>
<dbReference type="AlphaFoldDB" id="A0A7I8WI91"/>
<evidence type="ECO:0000313" key="2">
    <source>
        <dbReference type="EMBL" id="CAD5222048.1"/>
    </source>
</evidence>
<comment type="caution">
    <text evidence="2">The sequence shown here is derived from an EMBL/GenBank/DDBJ whole genome shotgun (WGS) entry which is preliminary data.</text>
</comment>
<gene>
    <name evidence="2" type="ORF">BXYJ_LOCUS7016</name>
</gene>
<evidence type="ECO:0000256" key="1">
    <source>
        <dbReference type="SAM" id="Phobius"/>
    </source>
</evidence>
<accession>A0A7I8WI91</accession>
<keyword evidence="3" id="KW-1185">Reference proteome</keyword>
<dbReference type="OrthoDB" id="5873245at2759"/>
<proteinExistence type="predicted"/>
<evidence type="ECO:0000313" key="3">
    <source>
        <dbReference type="Proteomes" id="UP000659654"/>
    </source>
</evidence>
<keyword evidence="1" id="KW-1133">Transmembrane helix</keyword>
<keyword evidence="1" id="KW-0812">Transmembrane</keyword>
<feature type="transmembrane region" description="Helical" evidence="1">
    <location>
        <begin position="204"/>
        <end position="223"/>
    </location>
</feature>
<dbReference type="Pfam" id="PF10321">
    <property type="entry name" value="7TM_GPCR_Srt"/>
    <property type="match status" value="1"/>
</dbReference>
<dbReference type="InterPro" id="IPR019425">
    <property type="entry name" value="7TM_GPCR_serpentine_rcpt_Srt"/>
</dbReference>
<dbReference type="PANTHER" id="PTHR23021:SF28">
    <property type="entry name" value="SERPENTINE RECEPTOR, CLASS T-RELATED"/>
    <property type="match status" value="1"/>
</dbReference>
<dbReference type="EMBL" id="CAJFDI010000003">
    <property type="protein sequence ID" value="CAD5222048.1"/>
    <property type="molecule type" value="Genomic_DNA"/>
</dbReference>
<sequence>MFTLGVYHLSSLMTTGIFSAFFYIRGAVFCSYPSFVFISGAFDLASWCAGSTTNILITVNRCVMMYNTNLNNILFNSKTIYIWILLIELYHLGVLFFVQPPLFNSLEMTYVVNPHSGYYADTDGIYHIVWASVHNCTDFAVSIVAVSTFLIVYHRKKNRLAEKNAVFDRQMFLQVLFIHLFQLLTSAFFNSIRFFGSTRFFNAAANFTYVVSQGITPIIYLTFNQTIKGILINKVLRRPQKTQLSQSSPKSNLFTVRTKTIDLK</sequence>
<organism evidence="2 3">
    <name type="scientific">Bursaphelenchus xylophilus</name>
    <name type="common">Pinewood nematode worm</name>
    <name type="synonym">Aphelenchoides xylophilus</name>
    <dbReference type="NCBI Taxonomy" id="6326"/>
    <lineage>
        <taxon>Eukaryota</taxon>
        <taxon>Metazoa</taxon>
        <taxon>Ecdysozoa</taxon>
        <taxon>Nematoda</taxon>
        <taxon>Chromadorea</taxon>
        <taxon>Rhabditida</taxon>
        <taxon>Tylenchina</taxon>
        <taxon>Tylenchomorpha</taxon>
        <taxon>Aphelenchoidea</taxon>
        <taxon>Aphelenchoididae</taxon>
        <taxon>Bursaphelenchus</taxon>
    </lineage>
</organism>
<dbReference type="Gene3D" id="1.20.1070.10">
    <property type="entry name" value="Rhodopsin 7-helix transmembrane proteins"/>
    <property type="match status" value="1"/>
</dbReference>
<feature type="transmembrane region" description="Helical" evidence="1">
    <location>
        <begin position="7"/>
        <end position="24"/>
    </location>
</feature>
<feature type="transmembrane region" description="Helical" evidence="1">
    <location>
        <begin position="172"/>
        <end position="192"/>
    </location>
</feature>
<dbReference type="EMBL" id="CAJFCV020000003">
    <property type="protein sequence ID" value="CAG9109030.1"/>
    <property type="molecule type" value="Genomic_DNA"/>
</dbReference>
<feature type="transmembrane region" description="Helical" evidence="1">
    <location>
        <begin position="128"/>
        <end position="152"/>
    </location>
</feature>
<keyword evidence="1" id="KW-0472">Membrane</keyword>
<dbReference type="Proteomes" id="UP000659654">
    <property type="component" value="Unassembled WGS sequence"/>
</dbReference>
<dbReference type="Proteomes" id="UP000582659">
    <property type="component" value="Unassembled WGS sequence"/>
</dbReference>
<protein>
    <submittedName>
        <fullName evidence="2">(pine wood nematode) hypothetical protein</fullName>
    </submittedName>
</protein>
<feature type="transmembrane region" description="Helical" evidence="1">
    <location>
        <begin position="36"/>
        <end position="59"/>
    </location>
</feature>
<feature type="transmembrane region" description="Helical" evidence="1">
    <location>
        <begin position="80"/>
        <end position="98"/>
    </location>
</feature>
<dbReference type="SUPFAM" id="SSF81321">
    <property type="entry name" value="Family A G protein-coupled receptor-like"/>
    <property type="match status" value="1"/>
</dbReference>
<dbReference type="PANTHER" id="PTHR23021">
    <property type="entry name" value="SERPENTINE RECEPTOR, CLASS T"/>
    <property type="match status" value="1"/>
</dbReference>
<name>A0A7I8WI91_BURXY</name>